<dbReference type="NCBIfam" id="NF002341">
    <property type="entry name" value="PRK01305.1-1"/>
    <property type="match status" value="1"/>
</dbReference>
<dbReference type="Pfam" id="PF04376">
    <property type="entry name" value="ATE_N"/>
    <property type="match status" value="1"/>
</dbReference>
<dbReference type="HAMAP" id="MF_00689">
    <property type="entry name" value="Bpt"/>
    <property type="match status" value="1"/>
</dbReference>
<dbReference type="GO" id="GO:0005737">
    <property type="term" value="C:cytoplasm"/>
    <property type="evidence" value="ECO:0007669"/>
    <property type="project" value="UniProtKB-SubCell"/>
</dbReference>
<evidence type="ECO:0000256" key="2">
    <source>
        <dbReference type="ARBA" id="ARBA00022679"/>
    </source>
</evidence>
<name>A0A1X7AKH6_9GAMM</name>
<keyword evidence="1 4" id="KW-0963">Cytoplasm</keyword>
<dbReference type="GO" id="GO:0008914">
    <property type="term" value="F:leucyl-tRNA--protein transferase activity"/>
    <property type="evidence" value="ECO:0007669"/>
    <property type="project" value="UniProtKB-UniRule"/>
</dbReference>
<comment type="similarity">
    <text evidence="4">Belongs to the R-transferase family. Bpt subfamily.</text>
</comment>
<evidence type="ECO:0000259" key="5">
    <source>
        <dbReference type="Pfam" id="PF04376"/>
    </source>
</evidence>
<dbReference type="PANTHER" id="PTHR21367:SF1">
    <property type="entry name" value="ARGINYL-TRNA--PROTEIN TRANSFERASE 1"/>
    <property type="match status" value="1"/>
</dbReference>
<keyword evidence="3 4" id="KW-0012">Acyltransferase</keyword>
<dbReference type="NCBIfam" id="NF002342">
    <property type="entry name" value="PRK01305.1-3"/>
    <property type="match status" value="1"/>
</dbReference>
<comment type="function">
    <text evidence="4">Functions in the N-end rule pathway of protein degradation where it conjugates Leu from its aminoacyl-tRNA to the N-termini of proteins containing an N-terminal aspartate or glutamate.</text>
</comment>
<dbReference type="InterPro" id="IPR030700">
    <property type="entry name" value="N-end_Aminoacyl_Trfase"/>
</dbReference>
<dbReference type="InterPro" id="IPR007472">
    <property type="entry name" value="N-end_Aminoacyl_Trfase_C"/>
</dbReference>
<gene>
    <name evidence="4" type="primary">bpt</name>
    <name evidence="7" type="ORF">EHSB41UT_02592</name>
</gene>
<proteinExistence type="inferred from homology"/>
<dbReference type="InterPro" id="IPR007471">
    <property type="entry name" value="N-end_Aminoacyl_Trfase_N"/>
</dbReference>
<dbReference type="GO" id="GO:0004057">
    <property type="term" value="F:arginyl-tRNA--protein transferase activity"/>
    <property type="evidence" value="ECO:0007669"/>
    <property type="project" value="InterPro"/>
</dbReference>
<keyword evidence="2 4" id="KW-0808">Transferase</keyword>
<keyword evidence="8" id="KW-1185">Reference proteome</keyword>
<dbReference type="PANTHER" id="PTHR21367">
    <property type="entry name" value="ARGININE-TRNA-PROTEIN TRANSFERASE 1"/>
    <property type="match status" value="1"/>
</dbReference>
<sequence>MADQRIPLYQTGLHPCSYLDRKDASTVFLDPNILLNVEGAEVMAEQGFRRSGRHTYRPHCPQCHGCISVRVNVQDFQPNRTQRKILNRNQDLHIEVSEPQLTLENYRLYRRYISERHRDGDMFPPTARQFQDFLGVDSGFTQFWNIRRGHELVGVAVTDNFRRSLASVYSFFDPDDHRRSLGTYAVLKQIEAARQSGRLWLYLGYWISDCRKMRYKTAFQPLEMFNGNDWQHFQP</sequence>
<accession>A0A1X7AKH6</accession>
<dbReference type="SUPFAM" id="SSF55729">
    <property type="entry name" value="Acyl-CoA N-acyltransferases (Nat)"/>
    <property type="match status" value="1"/>
</dbReference>
<dbReference type="NCBIfam" id="NF002346">
    <property type="entry name" value="PRK01305.2-3"/>
    <property type="match status" value="1"/>
</dbReference>
<protein>
    <recommendedName>
        <fullName evidence="4">Aspartate/glutamate leucyltransferase</fullName>
        <ecNumber evidence="4">2.3.2.29</ecNumber>
    </recommendedName>
</protein>
<comment type="catalytic activity">
    <reaction evidence="4">
        <text>N-terminal L-aspartyl-[protein] + L-leucyl-tRNA(Leu) = N-terminal L-leucyl-L-aspartyl-[protein] + tRNA(Leu) + H(+)</text>
        <dbReference type="Rhea" id="RHEA:50420"/>
        <dbReference type="Rhea" id="RHEA-COMP:9613"/>
        <dbReference type="Rhea" id="RHEA-COMP:9622"/>
        <dbReference type="Rhea" id="RHEA-COMP:12669"/>
        <dbReference type="Rhea" id="RHEA-COMP:12674"/>
        <dbReference type="ChEBI" id="CHEBI:15378"/>
        <dbReference type="ChEBI" id="CHEBI:64720"/>
        <dbReference type="ChEBI" id="CHEBI:78442"/>
        <dbReference type="ChEBI" id="CHEBI:78494"/>
        <dbReference type="ChEBI" id="CHEBI:133042"/>
        <dbReference type="EC" id="2.3.2.29"/>
    </reaction>
</comment>
<comment type="catalytic activity">
    <reaction evidence="4">
        <text>N-terminal L-glutamyl-[protein] + L-leucyl-tRNA(Leu) = N-terminal L-leucyl-L-glutamyl-[protein] + tRNA(Leu) + H(+)</text>
        <dbReference type="Rhea" id="RHEA:50412"/>
        <dbReference type="Rhea" id="RHEA-COMP:9613"/>
        <dbReference type="Rhea" id="RHEA-COMP:9622"/>
        <dbReference type="Rhea" id="RHEA-COMP:12664"/>
        <dbReference type="Rhea" id="RHEA-COMP:12668"/>
        <dbReference type="ChEBI" id="CHEBI:15378"/>
        <dbReference type="ChEBI" id="CHEBI:64721"/>
        <dbReference type="ChEBI" id="CHEBI:78442"/>
        <dbReference type="ChEBI" id="CHEBI:78494"/>
        <dbReference type="ChEBI" id="CHEBI:133041"/>
        <dbReference type="EC" id="2.3.2.29"/>
    </reaction>
</comment>
<dbReference type="GO" id="GO:0071596">
    <property type="term" value="P:ubiquitin-dependent protein catabolic process via the N-end rule pathway"/>
    <property type="evidence" value="ECO:0007669"/>
    <property type="project" value="InterPro"/>
</dbReference>
<feature type="domain" description="N-end rule aminoacyl transferase C-terminal" evidence="6">
    <location>
        <begin position="104"/>
        <end position="225"/>
    </location>
</feature>
<dbReference type="InterPro" id="IPR016181">
    <property type="entry name" value="Acyl_CoA_acyltransferase"/>
</dbReference>
<comment type="subcellular location">
    <subcellularLocation>
        <location evidence="4">Cytoplasm</location>
    </subcellularLocation>
</comment>
<evidence type="ECO:0000313" key="7">
    <source>
        <dbReference type="EMBL" id="SMA47902.1"/>
    </source>
</evidence>
<evidence type="ECO:0000259" key="6">
    <source>
        <dbReference type="Pfam" id="PF04377"/>
    </source>
</evidence>
<evidence type="ECO:0000256" key="4">
    <source>
        <dbReference type="HAMAP-Rule" id="MF_00689"/>
    </source>
</evidence>
<dbReference type="EMBL" id="FWPT01000005">
    <property type="protein sequence ID" value="SMA47902.1"/>
    <property type="molecule type" value="Genomic_DNA"/>
</dbReference>
<dbReference type="Pfam" id="PF04377">
    <property type="entry name" value="ATE_C"/>
    <property type="match status" value="1"/>
</dbReference>
<dbReference type="PIRSF" id="PIRSF037208">
    <property type="entry name" value="ATE_pro_prd"/>
    <property type="match status" value="1"/>
</dbReference>
<dbReference type="RefSeq" id="WP_165767257.1">
    <property type="nucleotide sequence ID" value="NZ_CBCSCN010000003.1"/>
</dbReference>
<evidence type="ECO:0000313" key="8">
    <source>
        <dbReference type="Proteomes" id="UP000196573"/>
    </source>
</evidence>
<organism evidence="7 8">
    <name type="scientific">Parendozoicomonas haliclonae</name>
    <dbReference type="NCBI Taxonomy" id="1960125"/>
    <lineage>
        <taxon>Bacteria</taxon>
        <taxon>Pseudomonadati</taxon>
        <taxon>Pseudomonadota</taxon>
        <taxon>Gammaproteobacteria</taxon>
        <taxon>Oceanospirillales</taxon>
        <taxon>Endozoicomonadaceae</taxon>
        <taxon>Parendozoicomonas</taxon>
    </lineage>
</organism>
<dbReference type="AlphaFoldDB" id="A0A1X7AKH6"/>
<evidence type="ECO:0000256" key="1">
    <source>
        <dbReference type="ARBA" id="ARBA00022490"/>
    </source>
</evidence>
<dbReference type="EC" id="2.3.2.29" evidence="4"/>
<reference evidence="7 8" key="1">
    <citation type="submission" date="2017-03" db="EMBL/GenBank/DDBJ databases">
        <authorList>
            <person name="Afonso C.L."/>
            <person name="Miller P.J."/>
            <person name="Scott M.A."/>
            <person name="Spackman E."/>
            <person name="Goraichik I."/>
            <person name="Dimitrov K.M."/>
            <person name="Suarez D.L."/>
            <person name="Swayne D.E."/>
        </authorList>
    </citation>
    <scope>NUCLEOTIDE SEQUENCE [LARGE SCALE GENOMIC DNA]</scope>
    <source>
        <strain evidence="7">SB41UT1</strain>
    </source>
</reference>
<evidence type="ECO:0000256" key="3">
    <source>
        <dbReference type="ARBA" id="ARBA00023315"/>
    </source>
</evidence>
<dbReference type="InterPro" id="IPR017138">
    <property type="entry name" value="Asp_Glu_LeuTrfase"/>
</dbReference>
<dbReference type="Proteomes" id="UP000196573">
    <property type="component" value="Unassembled WGS sequence"/>
</dbReference>
<feature type="domain" description="N-end aminoacyl transferase N-terminal" evidence="5">
    <location>
        <begin position="14"/>
        <end position="84"/>
    </location>
</feature>